<dbReference type="Gene3D" id="3.10.20.590">
    <property type="match status" value="1"/>
</dbReference>
<dbReference type="SUPFAM" id="SSF52374">
    <property type="entry name" value="Nucleotidylyl transferase"/>
    <property type="match status" value="1"/>
</dbReference>
<dbReference type="InterPro" id="IPR002302">
    <property type="entry name" value="Leu-tRNA-ligase"/>
</dbReference>
<evidence type="ECO:0000256" key="5">
    <source>
        <dbReference type="ARBA" id="ARBA00022840"/>
    </source>
</evidence>
<dbReference type="InterPro" id="IPR009008">
    <property type="entry name" value="Val/Leu/Ile-tRNA-synth_edit"/>
</dbReference>
<dbReference type="CDD" id="cd00812">
    <property type="entry name" value="LeuRS_core"/>
    <property type="match status" value="1"/>
</dbReference>
<dbReference type="AlphaFoldDB" id="A0A2K9CCH4"/>
<dbReference type="EC" id="6.1.1.4" evidence="9"/>
<evidence type="ECO:0000259" key="14">
    <source>
        <dbReference type="Pfam" id="PF13603"/>
    </source>
</evidence>
<dbReference type="OrthoDB" id="9810365at2"/>
<dbReference type="NCBIfam" id="TIGR00396">
    <property type="entry name" value="leuS_bact"/>
    <property type="match status" value="1"/>
</dbReference>
<evidence type="ECO:0000256" key="4">
    <source>
        <dbReference type="ARBA" id="ARBA00022741"/>
    </source>
</evidence>
<dbReference type="GO" id="GO:0006429">
    <property type="term" value="P:leucyl-tRNA aminoacylation"/>
    <property type="evidence" value="ECO:0007669"/>
    <property type="project" value="UniProtKB-UniRule"/>
</dbReference>
<dbReference type="Gene3D" id="1.10.730.10">
    <property type="entry name" value="Isoleucyl-tRNA Synthetase, Domain 1"/>
    <property type="match status" value="1"/>
</dbReference>
<dbReference type="PROSITE" id="PS00178">
    <property type="entry name" value="AA_TRNA_LIGASE_I"/>
    <property type="match status" value="1"/>
</dbReference>
<dbReference type="InterPro" id="IPR001412">
    <property type="entry name" value="aa-tRNA-synth_I_CS"/>
</dbReference>
<dbReference type="KEGG" id="msyr:CXP39_00785"/>
<dbReference type="SUPFAM" id="SSF50677">
    <property type="entry name" value="ValRS/IleRS/LeuRS editing domain"/>
    <property type="match status" value="1"/>
</dbReference>
<dbReference type="InterPro" id="IPR015413">
    <property type="entry name" value="Methionyl/Leucyl_tRNA_Synth"/>
</dbReference>
<sequence>MDFSHRAIEKKWQKYWKEHNVYKTTNVNEQKAYILDMFPYPSGAGLHVGHVKGYTATDVFARFRRMQGCDVLHPIGWDAFGLPAEQYALKTGNDPREFTLKNINTFRTQLQALGFSYDYDKEVNTADPNYYKITQWIFQQMYNKGLAELRDVEVNWCQELGTVLANDEIIELNGIMVSERGEYPVVKKTMRQWVLKITEYANKLLAGLDNLEWPQSVKDLQKNWIGKSEGMEIKFTTTANLTIPVFTTRADTIYGVSYIVLSPEHELVSKITTVSQKPLVDLYIQKTLSKTEIDRKDETKPKTGVFTGTMAINPITGEEVQIWIADYVLKDYGNGAVMAVPAHDTRDWEFANKFGLPVKYVIEPKDITKPFVGEGLHINSGILNGLNRQDAINKISELIVSKNLGVRRVNYKLRDWLFSRQRFYGEPFPLVYTSDGQIGLIDKSELPITLPKTEYIKPTKTGESPLANVPEWINTTFNNQPAVRESNTMPNSAGPSWYYLAYILTDKPGQLIDIESEEAKKRFAKWMPVDLYIGGQEHAVGHLLYARFWNHVLYDLGILSTPEPFKNLFNQGMILGPDNRKMSKSKGNVINPDDVISSHGADALRLYEMFMGPLDASLPWSFDGLDAALKWLNRAYRMINKVKFSNTNNGNLDFVYNDVVKKVTEMVTDLKFNTAISQLMVLVNYIYKEAQGTVYKPYIEGFVKMLGLFAPHLAEELWNILGHTSTVTLTNWPTYDSSKLVLNTTTVAFQVNGKLRGSIEVAKGLSKTQLLTLAKADANVAKFIEGLTIVKEIVIPDRIVNIVVK</sequence>
<keyword evidence="6 9" id="KW-0648">Protein biosynthesis</keyword>
<dbReference type="GO" id="GO:0002161">
    <property type="term" value="F:aminoacyl-tRNA deacylase activity"/>
    <property type="evidence" value="ECO:0007669"/>
    <property type="project" value="InterPro"/>
</dbReference>
<dbReference type="Pfam" id="PF08264">
    <property type="entry name" value="Anticodon_1"/>
    <property type="match status" value="1"/>
</dbReference>
<dbReference type="CDD" id="cd07958">
    <property type="entry name" value="Anticodon_Ia_Leu_BEm"/>
    <property type="match status" value="1"/>
</dbReference>
<dbReference type="GO" id="GO:0005829">
    <property type="term" value="C:cytosol"/>
    <property type="evidence" value="ECO:0007669"/>
    <property type="project" value="TreeGrafter"/>
</dbReference>
<dbReference type="Proteomes" id="UP000233419">
    <property type="component" value="Chromosome"/>
</dbReference>
<keyword evidence="16" id="KW-1185">Reference proteome</keyword>
<evidence type="ECO:0000256" key="3">
    <source>
        <dbReference type="ARBA" id="ARBA00022598"/>
    </source>
</evidence>
<dbReference type="PANTHER" id="PTHR43740:SF2">
    <property type="entry name" value="LEUCINE--TRNA LIGASE, MITOCHONDRIAL"/>
    <property type="match status" value="1"/>
</dbReference>
<keyword evidence="4 9" id="KW-0547">Nucleotide-binding</keyword>
<feature type="domain" description="Aminoacyl-tRNA synthetase class Ia" evidence="11">
    <location>
        <begin position="518"/>
        <end position="607"/>
    </location>
</feature>
<dbReference type="SUPFAM" id="SSF47323">
    <property type="entry name" value="Anticodon-binding domain of a subclass of class I aminoacyl-tRNA synthetases"/>
    <property type="match status" value="1"/>
</dbReference>
<evidence type="ECO:0000259" key="11">
    <source>
        <dbReference type="Pfam" id="PF00133"/>
    </source>
</evidence>
<dbReference type="FunFam" id="1.10.730.10:FF:000002">
    <property type="entry name" value="Leucine--tRNA ligase"/>
    <property type="match status" value="1"/>
</dbReference>
<dbReference type="RefSeq" id="WP_027048450.1">
    <property type="nucleotide sequence ID" value="NZ_CP025257.1"/>
</dbReference>
<protein>
    <recommendedName>
        <fullName evidence="9">Leucine--tRNA ligase</fullName>
        <ecNumber evidence="9">6.1.1.4</ecNumber>
    </recommendedName>
    <alternativeName>
        <fullName evidence="9">Leucyl-tRNA synthetase</fullName>
        <shortName evidence="9">LeuRS</shortName>
    </alternativeName>
</protein>
<comment type="subcellular location">
    <subcellularLocation>
        <location evidence="9">Cytoplasm</location>
    </subcellularLocation>
</comment>
<dbReference type="GO" id="GO:0004823">
    <property type="term" value="F:leucine-tRNA ligase activity"/>
    <property type="evidence" value="ECO:0007669"/>
    <property type="project" value="UniProtKB-UniRule"/>
</dbReference>
<dbReference type="Pfam" id="PF13603">
    <property type="entry name" value="tRNA-synt_1_2"/>
    <property type="match status" value="1"/>
</dbReference>
<feature type="domain" description="Leucyl-tRNA synthetase editing" evidence="14">
    <location>
        <begin position="222"/>
        <end position="397"/>
    </location>
</feature>
<organism evidence="15 16">
    <name type="scientific">Mesoplasma syrphidae</name>
    <dbReference type="NCBI Taxonomy" id="225999"/>
    <lineage>
        <taxon>Bacteria</taxon>
        <taxon>Bacillati</taxon>
        <taxon>Mycoplasmatota</taxon>
        <taxon>Mollicutes</taxon>
        <taxon>Entomoplasmatales</taxon>
        <taxon>Entomoplasmataceae</taxon>
        <taxon>Mesoplasma</taxon>
    </lineage>
</organism>
<dbReference type="FunFam" id="3.40.50.620:FF:000056">
    <property type="entry name" value="Leucine--tRNA ligase"/>
    <property type="match status" value="1"/>
</dbReference>
<dbReference type="InterPro" id="IPR002300">
    <property type="entry name" value="aa-tRNA-synth_Ia"/>
</dbReference>
<comment type="caution">
    <text evidence="9">Lacks conserved residue(s) required for the propagation of feature annotation.</text>
</comment>
<feature type="short sequence motif" description="'KMSKS' region" evidence="9">
    <location>
        <begin position="581"/>
        <end position="585"/>
    </location>
</feature>
<gene>
    <name evidence="9" type="primary">leuS</name>
    <name evidence="15" type="ORF">CXP39_00785</name>
</gene>
<dbReference type="EMBL" id="CP025257">
    <property type="protein sequence ID" value="AUF83344.1"/>
    <property type="molecule type" value="Genomic_DNA"/>
</dbReference>
<evidence type="ECO:0000259" key="13">
    <source>
        <dbReference type="Pfam" id="PF09334"/>
    </source>
</evidence>
<dbReference type="InterPro" id="IPR013155">
    <property type="entry name" value="M/V/L/I-tRNA-synth_anticd-bd"/>
</dbReference>
<evidence type="ECO:0000259" key="12">
    <source>
        <dbReference type="Pfam" id="PF08264"/>
    </source>
</evidence>
<evidence type="ECO:0000256" key="8">
    <source>
        <dbReference type="ARBA" id="ARBA00047469"/>
    </source>
</evidence>
<dbReference type="FunFam" id="3.40.50.620:FF:000077">
    <property type="entry name" value="Leucine--tRNA ligase"/>
    <property type="match status" value="1"/>
</dbReference>
<dbReference type="InterPro" id="IPR025709">
    <property type="entry name" value="Leu_tRNA-synth_edit"/>
</dbReference>
<dbReference type="Pfam" id="PF09334">
    <property type="entry name" value="tRNA-synt_1g"/>
    <property type="match status" value="1"/>
</dbReference>
<reference evidence="15 16" key="1">
    <citation type="submission" date="2017-12" db="EMBL/GenBank/DDBJ databases">
        <title>Mesoplasma syrphidae YJS, Complete Genome.</title>
        <authorList>
            <person name="Knight T.F."/>
            <person name="Citino T."/>
            <person name="Rubinstein R."/>
            <person name="Neuschaefer Z."/>
        </authorList>
    </citation>
    <scope>NUCLEOTIDE SEQUENCE [LARGE SCALE GENOMIC DNA]</scope>
    <source>
        <strain evidence="15 16">YJS</strain>
    </source>
</reference>
<comment type="catalytic activity">
    <reaction evidence="8 9">
        <text>tRNA(Leu) + L-leucine + ATP = L-leucyl-tRNA(Leu) + AMP + diphosphate</text>
        <dbReference type="Rhea" id="RHEA:11688"/>
        <dbReference type="Rhea" id="RHEA-COMP:9613"/>
        <dbReference type="Rhea" id="RHEA-COMP:9622"/>
        <dbReference type="ChEBI" id="CHEBI:30616"/>
        <dbReference type="ChEBI" id="CHEBI:33019"/>
        <dbReference type="ChEBI" id="CHEBI:57427"/>
        <dbReference type="ChEBI" id="CHEBI:78442"/>
        <dbReference type="ChEBI" id="CHEBI:78494"/>
        <dbReference type="ChEBI" id="CHEBI:456215"/>
        <dbReference type="EC" id="6.1.1.4"/>
    </reaction>
</comment>
<feature type="domain" description="Methionyl/Valyl/Leucyl/Isoleucyl-tRNA synthetase anticodon-binding" evidence="12">
    <location>
        <begin position="656"/>
        <end position="766"/>
    </location>
</feature>
<comment type="similarity">
    <text evidence="1 9 10">Belongs to the class-I aminoacyl-tRNA synthetase family.</text>
</comment>
<name>A0A2K9CCH4_9MOLU</name>
<dbReference type="GO" id="GO:0005524">
    <property type="term" value="F:ATP binding"/>
    <property type="evidence" value="ECO:0007669"/>
    <property type="project" value="UniProtKB-UniRule"/>
</dbReference>
<evidence type="ECO:0000256" key="9">
    <source>
        <dbReference type="HAMAP-Rule" id="MF_00049"/>
    </source>
</evidence>
<evidence type="ECO:0000256" key="6">
    <source>
        <dbReference type="ARBA" id="ARBA00022917"/>
    </source>
</evidence>
<accession>A0A2K9CCH4</accession>
<dbReference type="PANTHER" id="PTHR43740">
    <property type="entry name" value="LEUCYL-TRNA SYNTHETASE"/>
    <property type="match status" value="1"/>
</dbReference>
<evidence type="ECO:0000313" key="16">
    <source>
        <dbReference type="Proteomes" id="UP000233419"/>
    </source>
</evidence>
<evidence type="ECO:0000256" key="2">
    <source>
        <dbReference type="ARBA" id="ARBA00022490"/>
    </source>
</evidence>
<proteinExistence type="inferred from homology"/>
<dbReference type="PRINTS" id="PR00985">
    <property type="entry name" value="TRNASYNTHLEU"/>
</dbReference>
<dbReference type="InterPro" id="IPR014729">
    <property type="entry name" value="Rossmann-like_a/b/a_fold"/>
</dbReference>
<evidence type="ECO:0000256" key="7">
    <source>
        <dbReference type="ARBA" id="ARBA00023146"/>
    </source>
</evidence>
<keyword evidence="7 9" id="KW-0030">Aminoacyl-tRNA synthetase</keyword>
<feature type="domain" description="Methionyl/Leucyl tRNA synthetase" evidence="13">
    <location>
        <begin position="38"/>
        <end position="169"/>
    </location>
</feature>
<dbReference type="Pfam" id="PF00133">
    <property type="entry name" value="tRNA-synt_1"/>
    <property type="match status" value="1"/>
</dbReference>
<keyword evidence="5 9" id="KW-0067">ATP-binding</keyword>
<feature type="binding site" evidence="9">
    <location>
        <position position="584"/>
    </location>
    <ligand>
        <name>ATP</name>
        <dbReference type="ChEBI" id="CHEBI:30616"/>
    </ligand>
</feature>
<keyword evidence="2 9" id="KW-0963">Cytoplasm</keyword>
<dbReference type="InterPro" id="IPR009080">
    <property type="entry name" value="tRNAsynth_Ia_anticodon-bd"/>
</dbReference>
<keyword evidence="3 9" id="KW-0436">Ligase</keyword>
<evidence type="ECO:0000313" key="15">
    <source>
        <dbReference type="EMBL" id="AUF83344.1"/>
    </source>
</evidence>
<dbReference type="Gene3D" id="3.40.50.620">
    <property type="entry name" value="HUPs"/>
    <property type="match status" value="2"/>
</dbReference>
<evidence type="ECO:0000256" key="1">
    <source>
        <dbReference type="ARBA" id="ARBA00005594"/>
    </source>
</evidence>
<dbReference type="HAMAP" id="MF_00049_B">
    <property type="entry name" value="Leu_tRNA_synth_B"/>
    <property type="match status" value="1"/>
</dbReference>
<evidence type="ECO:0000256" key="10">
    <source>
        <dbReference type="RuleBase" id="RU363035"/>
    </source>
</evidence>